<evidence type="ECO:0000313" key="1">
    <source>
        <dbReference type="EMBL" id="KAF9068092.1"/>
    </source>
</evidence>
<protein>
    <submittedName>
        <fullName evidence="1">Uncharacterized protein</fullName>
    </submittedName>
</protein>
<dbReference type="Proteomes" id="UP000772434">
    <property type="component" value="Unassembled WGS sequence"/>
</dbReference>
<organism evidence="1 2">
    <name type="scientific">Rhodocollybia butyracea</name>
    <dbReference type="NCBI Taxonomy" id="206335"/>
    <lineage>
        <taxon>Eukaryota</taxon>
        <taxon>Fungi</taxon>
        <taxon>Dikarya</taxon>
        <taxon>Basidiomycota</taxon>
        <taxon>Agaricomycotina</taxon>
        <taxon>Agaricomycetes</taxon>
        <taxon>Agaricomycetidae</taxon>
        <taxon>Agaricales</taxon>
        <taxon>Marasmiineae</taxon>
        <taxon>Omphalotaceae</taxon>
        <taxon>Rhodocollybia</taxon>
    </lineage>
</organism>
<dbReference type="AlphaFoldDB" id="A0A9P5PRY2"/>
<accession>A0A9P5PRY2</accession>
<dbReference type="OrthoDB" id="10608129at2759"/>
<keyword evidence="2" id="KW-1185">Reference proteome</keyword>
<dbReference type="EMBL" id="JADNRY010000065">
    <property type="protein sequence ID" value="KAF9068092.1"/>
    <property type="molecule type" value="Genomic_DNA"/>
</dbReference>
<name>A0A9P5PRY2_9AGAR</name>
<gene>
    <name evidence="1" type="ORF">BDP27DRAFT_1530815</name>
</gene>
<reference evidence="1" key="1">
    <citation type="submission" date="2020-11" db="EMBL/GenBank/DDBJ databases">
        <authorList>
            <consortium name="DOE Joint Genome Institute"/>
            <person name="Ahrendt S."/>
            <person name="Riley R."/>
            <person name="Andreopoulos W."/>
            <person name="Labutti K."/>
            <person name="Pangilinan J."/>
            <person name="Ruiz-Duenas F.J."/>
            <person name="Barrasa J.M."/>
            <person name="Sanchez-Garcia M."/>
            <person name="Camarero S."/>
            <person name="Miyauchi S."/>
            <person name="Serrano A."/>
            <person name="Linde D."/>
            <person name="Babiker R."/>
            <person name="Drula E."/>
            <person name="Ayuso-Fernandez I."/>
            <person name="Pacheco R."/>
            <person name="Padilla G."/>
            <person name="Ferreira P."/>
            <person name="Barriuso J."/>
            <person name="Kellner H."/>
            <person name="Castanera R."/>
            <person name="Alfaro M."/>
            <person name="Ramirez L."/>
            <person name="Pisabarro A.G."/>
            <person name="Kuo A."/>
            <person name="Tritt A."/>
            <person name="Lipzen A."/>
            <person name="He G."/>
            <person name="Yan M."/>
            <person name="Ng V."/>
            <person name="Cullen D."/>
            <person name="Martin F."/>
            <person name="Rosso M.-N."/>
            <person name="Henrissat B."/>
            <person name="Hibbett D."/>
            <person name="Martinez A.T."/>
            <person name="Grigoriev I.V."/>
        </authorList>
    </citation>
    <scope>NUCLEOTIDE SEQUENCE</scope>
    <source>
        <strain evidence="1">AH 40177</strain>
    </source>
</reference>
<comment type="caution">
    <text evidence="1">The sequence shown here is derived from an EMBL/GenBank/DDBJ whole genome shotgun (WGS) entry which is preliminary data.</text>
</comment>
<proteinExistence type="predicted"/>
<evidence type="ECO:0000313" key="2">
    <source>
        <dbReference type="Proteomes" id="UP000772434"/>
    </source>
</evidence>
<sequence>MSRLRGAHKGVPLLSSRRSTVLTTVGAAFPRHYDETKVQTLPAFLQHSPFLQELEISDAVIGDLRQIFPFPLTCPSLLSNLDALTIENIDYCPSQAKWLWRHIEDLLSFTPPISSPVIRHRLTRLTLGPQPDPEILEFWFLHPRSNFELSHILSEPEVGCECNACTRHLRELCFLPLGLELSDPYIEVLKAVGNDLTSVEFMREHDWQPATL</sequence>